<dbReference type="RefSeq" id="WP_207862841.1">
    <property type="nucleotide sequence ID" value="NZ_JAFREP010000044.1"/>
</dbReference>
<evidence type="ECO:0000259" key="1">
    <source>
        <dbReference type="Pfam" id="PF07484"/>
    </source>
</evidence>
<name>A0A8J7QEN1_9BACT</name>
<dbReference type="Gene3D" id="3.90.1340.10">
    <property type="entry name" value="Phage tail collar domain"/>
    <property type="match status" value="1"/>
</dbReference>
<dbReference type="InterPro" id="IPR011083">
    <property type="entry name" value="Phage_tail_collar_dom"/>
</dbReference>
<gene>
    <name evidence="2" type="ORF">J3U88_30675</name>
</gene>
<organism evidence="2 3">
    <name type="scientific">Acanthopleuribacter pedis</name>
    <dbReference type="NCBI Taxonomy" id="442870"/>
    <lineage>
        <taxon>Bacteria</taxon>
        <taxon>Pseudomonadati</taxon>
        <taxon>Acidobacteriota</taxon>
        <taxon>Holophagae</taxon>
        <taxon>Acanthopleuribacterales</taxon>
        <taxon>Acanthopleuribacteraceae</taxon>
        <taxon>Acanthopleuribacter</taxon>
    </lineage>
</organism>
<dbReference type="Pfam" id="PF07484">
    <property type="entry name" value="Collar"/>
    <property type="match status" value="1"/>
</dbReference>
<feature type="domain" description="Phage tail collar" evidence="1">
    <location>
        <begin position="7"/>
        <end position="62"/>
    </location>
</feature>
<comment type="caution">
    <text evidence="2">The sequence shown here is derived from an EMBL/GenBank/DDBJ whole genome shotgun (WGS) entry which is preliminary data.</text>
</comment>
<protein>
    <submittedName>
        <fullName evidence="2">Tail fiber protein</fullName>
    </submittedName>
</protein>
<dbReference type="SUPFAM" id="SSF88874">
    <property type="entry name" value="Receptor-binding domain of short tail fibre protein gp12"/>
    <property type="match status" value="1"/>
</dbReference>
<sequence length="180" mass="19251">MSEPYVGEIRCFPYTYAPRDWAYCDGQLLPINQNSILFAVISTIYGGNGFSNFAVPNLMGRTAMHSGTGPGLSPAVIGVSFGQNDVQLYANELPSHQHTISTELELSEVDTPAGNVPGLAQDENKTGSFTYIPGNVGASLTHGAAAYMRTAGQSLGHENRQPFNTLTYCIALDGIFPSRS</sequence>
<accession>A0A8J7QEN1</accession>
<dbReference type="Proteomes" id="UP000664417">
    <property type="component" value="Unassembled WGS sequence"/>
</dbReference>
<keyword evidence="3" id="KW-1185">Reference proteome</keyword>
<reference evidence="2" key="1">
    <citation type="submission" date="2021-03" db="EMBL/GenBank/DDBJ databases">
        <authorList>
            <person name="Wang G."/>
        </authorList>
    </citation>
    <scope>NUCLEOTIDE SEQUENCE</scope>
    <source>
        <strain evidence="2">KCTC 12899</strain>
    </source>
</reference>
<evidence type="ECO:0000313" key="2">
    <source>
        <dbReference type="EMBL" id="MBO1322869.1"/>
    </source>
</evidence>
<dbReference type="AlphaFoldDB" id="A0A8J7QEN1"/>
<dbReference type="InterPro" id="IPR037053">
    <property type="entry name" value="Phage_tail_collar_dom_sf"/>
</dbReference>
<evidence type="ECO:0000313" key="3">
    <source>
        <dbReference type="Proteomes" id="UP000664417"/>
    </source>
</evidence>
<dbReference type="EMBL" id="JAFREP010000044">
    <property type="protein sequence ID" value="MBO1322869.1"/>
    <property type="molecule type" value="Genomic_DNA"/>
</dbReference>
<proteinExistence type="predicted"/>